<evidence type="ECO:0000256" key="1">
    <source>
        <dbReference type="RuleBase" id="RU366020"/>
    </source>
</evidence>
<sequence>RSSEQHHGWNFPFQLTRLPPTLSRYLLQDDHCTDCDTYAWEVQDGDLLLVFSDGVRDNLHDADTDIEHRGPHRAPGAGGPGGSAGEHATPPERVARALASAARLRSVDPAARVPFNIYSRRHGLERTGGKEDPGTTSRSWQPGCCPSATAAPSRPSTPRGPCSSPPPACPAWPAPGPTSEAAGRPCASAWPGLPRARREGLARRGSPGGGPAAGGGSRARPLPPAEAGGRLAEAKDFARCTVPHLTRALRSHGEFQPAALSRSSSSSSSPPPLPFPLPHPSVVAGAFCFWLGPGFKQPMRVSTVFGNHAA</sequence>
<evidence type="ECO:0000313" key="3">
    <source>
        <dbReference type="EMBL" id="CAK0793881.1"/>
    </source>
</evidence>
<dbReference type="EC" id="3.1.3.16" evidence="1"/>
<evidence type="ECO:0000313" key="4">
    <source>
        <dbReference type="Proteomes" id="UP001189429"/>
    </source>
</evidence>
<dbReference type="InterPro" id="IPR039123">
    <property type="entry name" value="PPTC7"/>
</dbReference>
<dbReference type="EMBL" id="CAUYUJ010001047">
    <property type="protein sequence ID" value="CAK0793881.1"/>
    <property type="molecule type" value="Genomic_DNA"/>
</dbReference>
<proteinExistence type="inferred from homology"/>
<feature type="region of interest" description="Disordered" evidence="2">
    <location>
        <begin position="256"/>
        <end position="275"/>
    </location>
</feature>
<accession>A0ABN9PLF1</accession>
<organism evidence="3 4">
    <name type="scientific">Prorocentrum cordatum</name>
    <dbReference type="NCBI Taxonomy" id="2364126"/>
    <lineage>
        <taxon>Eukaryota</taxon>
        <taxon>Sar</taxon>
        <taxon>Alveolata</taxon>
        <taxon>Dinophyceae</taxon>
        <taxon>Prorocentrales</taxon>
        <taxon>Prorocentraceae</taxon>
        <taxon>Prorocentrum</taxon>
    </lineage>
</organism>
<gene>
    <name evidence="3" type="ORF">PCOR1329_LOCUS4033</name>
</gene>
<dbReference type="PANTHER" id="PTHR12320">
    <property type="entry name" value="PROTEIN PHOSPHATASE 2C"/>
    <property type="match status" value="1"/>
</dbReference>
<comment type="catalytic activity">
    <reaction evidence="1">
        <text>O-phospho-L-threonyl-[protein] + H2O = L-threonyl-[protein] + phosphate</text>
        <dbReference type="Rhea" id="RHEA:47004"/>
        <dbReference type="Rhea" id="RHEA-COMP:11060"/>
        <dbReference type="Rhea" id="RHEA-COMP:11605"/>
        <dbReference type="ChEBI" id="CHEBI:15377"/>
        <dbReference type="ChEBI" id="CHEBI:30013"/>
        <dbReference type="ChEBI" id="CHEBI:43474"/>
        <dbReference type="ChEBI" id="CHEBI:61977"/>
        <dbReference type="EC" id="3.1.3.16"/>
    </reaction>
</comment>
<feature type="compositionally biased region" description="Basic and acidic residues" evidence="2">
    <location>
        <begin position="124"/>
        <end position="133"/>
    </location>
</feature>
<dbReference type="PANTHER" id="PTHR12320:SF1">
    <property type="entry name" value="PROTEIN PHOSPHATASE PTC7 HOMOLOG"/>
    <property type="match status" value="1"/>
</dbReference>
<feature type="region of interest" description="Disordered" evidence="2">
    <location>
        <begin position="198"/>
        <end position="228"/>
    </location>
</feature>
<keyword evidence="1" id="KW-0464">Manganese</keyword>
<feature type="compositionally biased region" description="Low complexity" evidence="2">
    <location>
        <begin position="152"/>
        <end position="162"/>
    </location>
</feature>
<comment type="cofactor">
    <cofactor evidence="1">
        <name>Mg(2+)</name>
        <dbReference type="ChEBI" id="CHEBI:18420"/>
    </cofactor>
</comment>
<name>A0ABN9PLF1_9DINO</name>
<protein>
    <recommendedName>
        <fullName evidence="1">Protein phosphatase</fullName>
        <ecNumber evidence="1">3.1.3.16</ecNumber>
    </recommendedName>
</protein>
<feature type="region of interest" description="Disordered" evidence="2">
    <location>
        <begin position="124"/>
        <end position="166"/>
    </location>
</feature>
<keyword evidence="4" id="KW-1185">Reference proteome</keyword>
<keyword evidence="1" id="KW-0904">Protein phosphatase</keyword>
<comment type="catalytic activity">
    <reaction evidence="1">
        <text>O-phospho-L-seryl-[protein] + H2O = L-seryl-[protein] + phosphate</text>
        <dbReference type="Rhea" id="RHEA:20629"/>
        <dbReference type="Rhea" id="RHEA-COMP:9863"/>
        <dbReference type="Rhea" id="RHEA-COMP:11604"/>
        <dbReference type="ChEBI" id="CHEBI:15377"/>
        <dbReference type="ChEBI" id="CHEBI:29999"/>
        <dbReference type="ChEBI" id="CHEBI:43474"/>
        <dbReference type="ChEBI" id="CHEBI:83421"/>
        <dbReference type="EC" id="3.1.3.16"/>
    </reaction>
</comment>
<dbReference type="Proteomes" id="UP001189429">
    <property type="component" value="Unassembled WGS sequence"/>
</dbReference>
<keyword evidence="1" id="KW-0378">Hydrolase</keyword>
<feature type="region of interest" description="Disordered" evidence="2">
    <location>
        <begin position="173"/>
        <end position="192"/>
    </location>
</feature>
<comment type="cofactor">
    <cofactor evidence="1">
        <name>Mn(2+)</name>
        <dbReference type="ChEBI" id="CHEBI:29035"/>
    </cofactor>
</comment>
<feature type="region of interest" description="Disordered" evidence="2">
    <location>
        <begin position="61"/>
        <end position="89"/>
    </location>
</feature>
<reference evidence="3" key="1">
    <citation type="submission" date="2023-10" db="EMBL/GenBank/DDBJ databases">
        <authorList>
            <person name="Chen Y."/>
            <person name="Shah S."/>
            <person name="Dougan E. K."/>
            <person name="Thang M."/>
            <person name="Chan C."/>
        </authorList>
    </citation>
    <scope>NUCLEOTIDE SEQUENCE [LARGE SCALE GENOMIC DNA]</scope>
</reference>
<feature type="non-terminal residue" evidence="3">
    <location>
        <position position="1"/>
    </location>
</feature>
<keyword evidence="1" id="KW-0460">Magnesium</keyword>
<feature type="compositionally biased region" description="Gly residues" evidence="2">
    <location>
        <begin position="206"/>
        <end position="217"/>
    </location>
</feature>
<comment type="similarity">
    <text evidence="1">Belongs to the PP2C family.</text>
</comment>
<comment type="caution">
    <text evidence="3">The sequence shown here is derived from an EMBL/GenBank/DDBJ whole genome shotgun (WGS) entry which is preliminary data.</text>
</comment>
<evidence type="ECO:0000256" key="2">
    <source>
        <dbReference type="SAM" id="MobiDB-lite"/>
    </source>
</evidence>
<keyword evidence="1" id="KW-0479">Metal-binding</keyword>